<organism evidence="12">
    <name type="scientific">Camponotus floridanus</name>
    <name type="common">Florida carpenter ant</name>
    <dbReference type="NCBI Taxonomy" id="104421"/>
    <lineage>
        <taxon>Eukaryota</taxon>
        <taxon>Metazoa</taxon>
        <taxon>Ecdysozoa</taxon>
        <taxon>Arthropoda</taxon>
        <taxon>Hexapoda</taxon>
        <taxon>Insecta</taxon>
        <taxon>Pterygota</taxon>
        <taxon>Neoptera</taxon>
        <taxon>Endopterygota</taxon>
        <taxon>Hymenoptera</taxon>
        <taxon>Apocrita</taxon>
        <taxon>Aculeata</taxon>
        <taxon>Formicoidea</taxon>
        <taxon>Formicidae</taxon>
        <taxon>Formicinae</taxon>
        <taxon>Camponotus</taxon>
    </lineage>
</organism>
<dbReference type="Gene3D" id="3.10.100.10">
    <property type="entry name" value="Mannose-Binding Protein A, subunit A"/>
    <property type="match status" value="1"/>
</dbReference>
<evidence type="ECO:0000313" key="11">
    <source>
        <dbReference type="EMBL" id="EFN71005.1"/>
    </source>
</evidence>
<dbReference type="InterPro" id="IPR035976">
    <property type="entry name" value="Sushi/SCR/CCP_sf"/>
</dbReference>
<dbReference type="InterPro" id="IPR018378">
    <property type="entry name" value="C-type_lectin_CS"/>
</dbReference>
<sequence>MVQLVRLDFGKPCCGDNIPGTIIVRVGNNRPDLGTNPICNRFTGILEEGQPLFLPCNPPMPGAFVSVHLETASSDLVQLSLCEAFVYTDQALPIERCPQFRDQPPGSTATYNGKCYIFYNSQPLTFREALNFCHDRHGTLVDESNPALQGFISWELWRRHRSDTSSQYWMGAVRDQKDRTIWRWIGSGAVVSISFWGTPQGTEDDCARYDGSRGWLWSDISCLARLNYICQHQPKACGRPEQPPNSTMTVTTASTRTPSNVYKVGTSVEYSCNVGSLLIGPATRTCLDTGFYNEFPPVCKSIECGYPASIKHGGYTLINNTVNYLSQVLYSCEEGYEMTGRARLTCDIDERWNGPPPRCEPILCDPPAIVAHSSVQIDEIDENGSVSLKNFNRSLLVGSIVTYTCEKGYRLVGSRQILCLNTGLYDHVAPTCIEEPRTTVTTTTRATIRSSTQKVRPYLTSRIRTTTSSTTVATSTTSLPVRKVSNTAELPATVRETISKRPSVGLNKPTLPSPVINDASNDHPQDNEISGSGVDHAQAGIGAVVPEPSGPFRVDEQPSSAHQAKLNLGAVIALGVFGGFVFLAAVITTVVILIRSGNGSVRGRRRRGLGGVGALRGGGSGGLGRGDTGMPSRWYTLLALPFPDQHLGRRDLTARRGSDHPYSFSLSAAHRAGYFSNPSLNRGRSSKHYRHRASPDCNTVASFDSSSSESRGGLNRYYRQAWENLHETTGHKTSHPPLHRKETLDEPGYRENFRGNNNTERDGSELVVSDVAAYPSSKHASISDKKRHHHHHHHHHGNATPDWRQSQSHHRY</sequence>
<reference evidence="11 12" key="1">
    <citation type="journal article" date="2010" name="Science">
        <title>Genomic comparison of the ants Camponotus floridanus and Harpegnathos saltator.</title>
        <authorList>
            <person name="Bonasio R."/>
            <person name="Zhang G."/>
            <person name="Ye C."/>
            <person name="Mutti N.S."/>
            <person name="Fang X."/>
            <person name="Qin N."/>
            <person name="Donahue G."/>
            <person name="Yang P."/>
            <person name="Li Q."/>
            <person name="Li C."/>
            <person name="Zhang P."/>
            <person name="Huang Z."/>
            <person name="Berger S.L."/>
            <person name="Reinberg D."/>
            <person name="Wang J."/>
            <person name="Liebig J."/>
        </authorList>
    </citation>
    <scope>NUCLEOTIDE SEQUENCE [LARGE SCALE GENOMIC DNA]</scope>
    <source>
        <strain evidence="12">C129</strain>
    </source>
</reference>
<dbReference type="Proteomes" id="UP000000311">
    <property type="component" value="Unassembled WGS sequence"/>
</dbReference>
<keyword evidence="1" id="KW-0479">Metal-binding</keyword>
<evidence type="ECO:0000256" key="8">
    <source>
        <dbReference type="SAM" id="Phobius"/>
    </source>
</evidence>
<keyword evidence="12" id="KW-1185">Reference proteome</keyword>
<feature type="disulfide bond" evidence="6">
    <location>
        <begin position="405"/>
        <end position="432"/>
    </location>
</feature>
<feature type="region of interest" description="Disordered" evidence="7">
    <location>
        <begin position="677"/>
        <end position="712"/>
    </location>
</feature>
<accession>E2A6C0</accession>
<keyword evidence="5 6" id="KW-1015">Disulfide bond</keyword>
<keyword evidence="2" id="KW-0732">Signal</keyword>
<dbReference type="CDD" id="cd00033">
    <property type="entry name" value="CCP"/>
    <property type="match status" value="3"/>
</dbReference>
<dbReference type="SMART" id="SM00032">
    <property type="entry name" value="CCP"/>
    <property type="match status" value="3"/>
</dbReference>
<dbReference type="SMART" id="SM00034">
    <property type="entry name" value="CLECT"/>
    <property type="match status" value="1"/>
</dbReference>
<feature type="compositionally biased region" description="Basic residues" evidence="7">
    <location>
        <begin position="785"/>
        <end position="797"/>
    </location>
</feature>
<comment type="caution">
    <text evidence="6">Lacks conserved residue(s) required for the propagation of feature annotation.</text>
</comment>
<dbReference type="SMART" id="SM00607">
    <property type="entry name" value="FTP"/>
    <property type="match status" value="1"/>
</dbReference>
<dbReference type="InterPro" id="IPR051277">
    <property type="entry name" value="SEZ6_CSMD_C4BPB_Regulators"/>
</dbReference>
<evidence type="ECO:0000259" key="9">
    <source>
        <dbReference type="PROSITE" id="PS50041"/>
    </source>
</evidence>
<dbReference type="PROSITE" id="PS00615">
    <property type="entry name" value="C_TYPE_LECTIN_1"/>
    <property type="match status" value="1"/>
</dbReference>
<dbReference type="Pfam" id="PF00084">
    <property type="entry name" value="Sushi"/>
    <property type="match status" value="3"/>
</dbReference>
<dbReference type="InterPro" id="IPR016187">
    <property type="entry name" value="CTDL_fold"/>
</dbReference>
<feature type="region of interest" description="Disordered" evidence="7">
    <location>
        <begin position="496"/>
        <end position="533"/>
    </location>
</feature>
<protein>
    <submittedName>
        <fullName evidence="11">Sushi, von Willebrand factor type A, EGF and pentraxin domain-containing protein 1</fullName>
    </submittedName>
</protein>
<feature type="region of interest" description="Disordered" evidence="7">
    <location>
        <begin position="727"/>
        <end position="812"/>
    </location>
</feature>
<dbReference type="OMA" id="LWSDTPC"/>
<keyword evidence="3" id="KW-0677">Repeat</keyword>
<evidence type="ECO:0000256" key="7">
    <source>
        <dbReference type="SAM" id="MobiDB-lite"/>
    </source>
</evidence>
<dbReference type="Gene3D" id="2.60.120.260">
    <property type="entry name" value="Galactose-binding domain-like"/>
    <property type="match status" value="1"/>
</dbReference>
<dbReference type="Pfam" id="PF00059">
    <property type="entry name" value="Lectin_C"/>
    <property type="match status" value="1"/>
</dbReference>
<evidence type="ECO:0000259" key="10">
    <source>
        <dbReference type="PROSITE" id="PS50923"/>
    </source>
</evidence>
<feature type="domain" description="Sushi" evidence="10">
    <location>
        <begin position="302"/>
        <end position="361"/>
    </location>
</feature>
<evidence type="ECO:0000256" key="4">
    <source>
        <dbReference type="ARBA" id="ARBA00022837"/>
    </source>
</evidence>
<dbReference type="PANTHER" id="PTHR45656">
    <property type="entry name" value="PROTEIN CBR-CLEC-78"/>
    <property type="match status" value="1"/>
</dbReference>
<keyword evidence="8" id="KW-0812">Transmembrane</keyword>
<dbReference type="InParanoid" id="E2A6C0"/>
<gene>
    <name evidence="11" type="ORF">EAG_09894</name>
</gene>
<keyword evidence="8" id="KW-1133">Transmembrane helix</keyword>
<dbReference type="SUPFAM" id="SSF56436">
    <property type="entry name" value="C-type lectin-like"/>
    <property type="match status" value="1"/>
</dbReference>
<dbReference type="AlphaFoldDB" id="E2A6C0"/>
<evidence type="ECO:0000256" key="5">
    <source>
        <dbReference type="ARBA" id="ARBA00023157"/>
    </source>
</evidence>
<dbReference type="OrthoDB" id="547680at2759"/>
<feature type="compositionally biased region" description="Basic and acidic residues" evidence="7">
    <location>
        <begin position="739"/>
        <end position="764"/>
    </location>
</feature>
<keyword evidence="8" id="KW-0472">Membrane</keyword>
<evidence type="ECO:0000256" key="3">
    <source>
        <dbReference type="ARBA" id="ARBA00022737"/>
    </source>
</evidence>
<feature type="domain" description="C-type lectin" evidence="9">
    <location>
        <begin position="111"/>
        <end position="231"/>
    </location>
</feature>
<dbReference type="EMBL" id="GL437123">
    <property type="protein sequence ID" value="EFN71005.1"/>
    <property type="molecule type" value="Genomic_DNA"/>
</dbReference>
<dbReference type="PROSITE" id="PS50041">
    <property type="entry name" value="C_TYPE_LECTIN_2"/>
    <property type="match status" value="1"/>
</dbReference>
<dbReference type="Gene3D" id="2.10.70.10">
    <property type="entry name" value="Complement Module, domain 1"/>
    <property type="match status" value="3"/>
</dbReference>
<dbReference type="InterPro" id="IPR000436">
    <property type="entry name" value="Sushi_SCR_CCP_dom"/>
</dbReference>
<evidence type="ECO:0000313" key="12">
    <source>
        <dbReference type="Proteomes" id="UP000000311"/>
    </source>
</evidence>
<keyword evidence="6" id="KW-0768">Sushi</keyword>
<feature type="disulfide bond" evidence="6">
    <location>
        <begin position="332"/>
        <end position="359"/>
    </location>
</feature>
<dbReference type="PROSITE" id="PS50923">
    <property type="entry name" value="SUSHI"/>
    <property type="match status" value="3"/>
</dbReference>
<feature type="domain" description="Sushi" evidence="10">
    <location>
        <begin position="362"/>
        <end position="434"/>
    </location>
</feature>
<dbReference type="FunCoup" id="E2A6C0">
    <property type="interactions" value="17"/>
</dbReference>
<feature type="disulfide bond" evidence="6">
    <location>
        <begin position="272"/>
        <end position="299"/>
    </location>
</feature>
<keyword evidence="4" id="KW-0106">Calcium</keyword>
<evidence type="ECO:0000256" key="2">
    <source>
        <dbReference type="ARBA" id="ARBA00022729"/>
    </source>
</evidence>
<feature type="transmembrane region" description="Helical" evidence="8">
    <location>
        <begin position="568"/>
        <end position="594"/>
    </location>
</feature>
<dbReference type="InterPro" id="IPR001304">
    <property type="entry name" value="C-type_lectin-like"/>
</dbReference>
<dbReference type="CDD" id="cd00037">
    <property type="entry name" value="CLECT"/>
    <property type="match status" value="1"/>
</dbReference>
<dbReference type="STRING" id="104421.E2A6C0"/>
<evidence type="ECO:0000256" key="6">
    <source>
        <dbReference type="PROSITE-ProRule" id="PRU00302"/>
    </source>
</evidence>
<feature type="domain" description="Sushi" evidence="10">
    <location>
        <begin position="235"/>
        <end position="301"/>
    </location>
</feature>
<dbReference type="PANTHER" id="PTHR45656:SF4">
    <property type="entry name" value="PROTEIN CBR-CLEC-78"/>
    <property type="match status" value="1"/>
</dbReference>
<dbReference type="SUPFAM" id="SSF49785">
    <property type="entry name" value="Galactose-binding domain-like"/>
    <property type="match status" value="1"/>
</dbReference>
<dbReference type="GO" id="GO:0046872">
    <property type="term" value="F:metal ion binding"/>
    <property type="evidence" value="ECO:0007669"/>
    <property type="project" value="UniProtKB-KW"/>
</dbReference>
<evidence type="ECO:0000256" key="1">
    <source>
        <dbReference type="ARBA" id="ARBA00022723"/>
    </source>
</evidence>
<dbReference type="InterPro" id="IPR016186">
    <property type="entry name" value="C-type_lectin-like/link_sf"/>
</dbReference>
<dbReference type="InterPro" id="IPR006585">
    <property type="entry name" value="FTP1"/>
</dbReference>
<dbReference type="InterPro" id="IPR008979">
    <property type="entry name" value="Galactose-bd-like_sf"/>
</dbReference>
<dbReference type="SUPFAM" id="SSF57535">
    <property type="entry name" value="Complement control module/SCR domain"/>
    <property type="match status" value="3"/>
</dbReference>
<dbReference type="FunFam" id="2.10.70.10:FF:000112">
    <property type="entry name" value="Uncharacterized protein, isoform C"/>
    <property type="match status" value="1"/>
</dbReference>
<name>E2A6C0_CAMFO</name>
<proteinExistence type="predicted"/>